<dbReference type="EMBL" id="JACCBH010000001">
    <property type="protein sequence ID" value="NYD54869.1"/>
    <property type="molecule type" value="Genomic_DNA"/>
</dbReference>
<dbReference type="InterPro" id="IPR036569">
    <property type="entry name" value="RpiB_LacA_LacB_sf"/>
</dbReference>
<name>A0A7Y9EVS1_9MICO</name>
<keyword evidence="3" id="KW-1185">Reference proteome</keyword>
<dbReference type="GO" id="GO:0019316">
    <property type="term" value="P:D-allose catabolic process"/>
    <property type="evidence" value="ECO:0007669"/>
    <property type="project" value="TreeGrafter"/>
</dbReference>
<evidence type="ECO:0000313" key="2">
    <source>
        <dbReference type="EMBL" id="NYD54869.1"/>
    </source>
</evidence>
<reference evidence="2 3" key="1">
    <citation type="submission" date="2020-07" db="EMBL/GenBank/DDBJ databases">
        <title>Sequencing the genomes of 1000 actinobacteria strains.</title>
        <authorList>
            <person name="Klenk H.-P."/>
        </authorList>
    </citation>
    <scope>NUCLEOTIDE SEQUENCE [LARGE SCALE GENOMIC DNA]</scope>
    <source>
        <strain evidence="2 3">DSM 22185</strain>
    </source>
</reference>
<dbReference type="PIRSF" id="PIRSF005384">
    <property type="entry name" value="RpiB_LacA_B"/>
    <property type="match status" value="1"/>
</dbReference>
<organism evidence="2 3">
    <name type="scientific">Microbacterium pseudoresistens</name>
    <dbReference type="NCBI Taxonomy" id="640634"/>
    <lineage>
        <taxon>Bacteria</taxon>
        <taxon>Bacillati</taxon>
        <taxon>Actinomycetota</taxon>
        <taxon>Actinomycetes</taxon>
        <taxon>Micrococcales</taxon>
        <taxon>Microbacteriaceae</taxon>
        <taxon>Microbacterium</taxon>
    </lineage>
</organism>
<sequence>MISTLARIVITGDHHGVRLAGRLTDVLTARGHVVANLAPQNAGIVDYPPLCADVGHRVANGEADLGIVIGGSGQGEVIACNKVRGIRAGLAYSEFAVDISRGNNDANVMVIGTKVIDEETALSLVDRWLATPFKGAEHAIRIAQIAQMEEDRH</sequence>
<accession>A0A7Y9EVS1</accession>
<protein>
    <submittedName>
        <fullName evidence="2">Ribose 5-phosphate isomerase B</fullName>
        <ecNumber evidence="2">5.3.1.6</ecNumber>
    </submittedName>
</protein>
<keyword evidence="2" id="KW-0413">Isomerase</keyword>
<dbReference type="RefSeq" id="WP_179433545.1">
    <property type="nucleotide sequence ID" value="NZ_BAABLC010000002.1"/>
</dbReference>
<dbReference type="PANTHER" id="PTHR30345">
    <property type="entry name" value="RIBOSE-5-PHOSPHATE ISOMERASE B"/>
    <property type="match status" value="1"/>
</dbReference>
<comment type="similarity">
    <text evidence="1">Belongs to the LacAB/RpiB family.</text>
</comment>
<dbReference type="AlphaFoldDB" id="A0A7Y9EVS1"/>
<proteinExistence type="inferred from homology"/>
<dbReference type="PANTHER" id="PTHR30345:SF0">
    <property type="entry name" value="DNA DAMAGE-REPAIR_TOLERATION PROTEIN DRT102"/>
    <property type="match status" value="1"/>
</dbReference>
<dbReference type="GO" id="GO:0009052">
    <property type="term" value="P:pentose-phosphate shunt, non-oxidative branch"/>
    <property type="evidence" value="ECO:0007669"/>
    <property type="project" value="TreeGrafter"/>
</dbReference>
<dbReference type="InterPro" id="IPR003500">
    <property type="entry name" value="RpiB_LacA_LacB"/>
</dbReference>
<dbReference type="NCBIfam" id="TIGR00689">
    <property type="entry name" value="rpiB_lacA_lacB"/>
    <property type="match status" value="1"/>
</dbReference>
<dbReference type="NCBIfam" id="NF004051">
    <property type="entry name" value="PRK05571.1"/>
    <property type="match status" value="1"/>
</dbReference>
<gene>
    <name evidence="2" type="ORF">BKA02_001924</name>
</gene>
<comment type="caution">
    <text evidence="2">The sequence shown here is derived from an EMBL/GenBank/DDBJ whole genome shotgun (WGS) entry which is preliminary data.</text>
</comment>
<evidence type="ECO:0000256" key="1">
    <source>
        <dbReference type="ARBA" id="ARBA00008754"/>
    </source>
</evidence>
<dbReference type="GO" id="GO:0004751">
    <property type="term" value="F:ribose-5-phosphate isomerase activity"/>
    <property type="evidence" value="ECO:0007669"/>
    <property type="project" value="UniProtKB-EC"/>
</dbReference>
<dbReference type="Pfam" id="PF02502">
    <property type="entry name" value="LacAB_rpiB"/>
    <property type="match status" value="1"/>
</dbReference>
<dbReference type="Gene3D" id="3.40.1400.10">
    <property type="entry name" value="Sugar-phosphate isomerase, RpiB/LacA/LacB"/>
    <property type="match status" value="1"/>
</dbReference>
<dbReference type="EC" id="5.3.1.6" evidence="2"/>
<dbReference type="SUPFAM" id="SSF89623">
    <property type="entry name" value="Ribose/Galactose isomerase RpiB/AlsB"/>
    <property type="match status" value="1"/>
</dbReference>
<dbReference type="Proteomes" id="UP000552045">
    <property type="component" value="Unassembled WGS sequence"/>
</dbReference>
<evidence type="ECO:0000313" key="3">
    <source>
        <dbReference type="Proteomes" id="UP000552045"/>
    </source>
</evidence>